<accession>A0A7S2EBI3</accession>
<name>A0A7S2EBI3_9STRA</name>
<keyword evidence="1" id="KW-0732">Signal</keyword>
<feature type="chain" id="PRO_5030885462" description="DUF1996 domain-containing protein" evidence="1">
    <location>
        <begin position="21"/>
        <end position="262"/>
    </location>
</feature>
<evidence type="ECO:0000313" key="2">
    <source>
        <dbReference type="EMBL" id="CAD9326840.1"/>
    </source>
</evidence>
<feature type="signal peptide" evidence="1">
    <location>
        <begin position="1"/>
        <end position="20"/>
    </location>
</feature>
<evidence type="ECO:0008006" key="3">
    <source>
        <dbReference type="Google" id="ProtNLM"/>
    </source>
</evidence>
<organism evidence="2">
    <name type="scientific">Ditylum brightwellii</name>
    <dbReference type="NCBI Taxonomy" id="49249"/>
    <lineage>
        <taxon>Eukaryota</taxon>
        <taxon>Sar</taxon>
        <taxon>Stramenopiles</taxon>
        <taxon>Ochrophyta</taxon>
        <taxon>Bacillariophyta</taxon>
        <taxon>Mediophyceae</taxon>
        <taxon>Lithodesmiophycidae</taxon>
        <taxon>Lithodesmiales</taxon>
        <taxon>Lithodesmiaceae</taxon>
        <taxon>Ditylum</taxon>
    </lineage>
</organism>
<evidence type="ECO:0000256" key="1">
    <source>
        <dbReference type="SAM" id="SignalP"/>
    </source>
</evidence>
<gene>
    <name evidence="2" type="ORF">DBRI1063_LOCUS9361</name>
</gene>
<proteinExistence type="predicted"/>
<dbReference type="AlphaFoldDB" id="A0A7S2EBI3"/>
<dbReference type="EMBL" id="HBGN01014643">
    <property type="protein sequence ID" value="CAD9326840.1"/>
    <property type="molecule type" value="Transcribed_RNA"/>
</dbReference>
<reference evidence="2" key="1">
    <citation type="submission" date="2021-01" db="EMBL/GenBank/DDBJ databases">
        <authorList>
            <person name="Corre E."/>
            <person name="Pelletier E."/>
            <person name="Niang G."/>
            <person name="Scheremetjew M."/>
            <person name="Finn R."/>
            <person name="Kale V."/>
            <person name="Holt S."/>
            <person name="Cochrane G."/>
            <person name="Meng A."/>
            <person name="Brown T."/>
            <person name="Cohen L."/>
        </authorList>
    </citation>
    <scope>NUCLEOTIDE SEQUENCE</scope>
    <source>
        <strain evidence="2">Pop2</strain>
    </source>
</reference>
<protein>
    <recommendedName>
        <fullName evidence="3">DUF1996 domain-containing protein</fullName>
    </recommendedName>
</protein>
<sequence>MRFILSTSLSLLTLFAKTSALGLNNCDGTDGILGAASLDRYDYSIDMDIDKDNCAYSLDFTFQHDETLPIPDDPAVQCDPSIVPPALAPDGAPYFAFRWSYEKVPDQIAAATGIDHISIDFNPCGHPPLNVFTAPHYDFHMYRVDEQQRRCMTCDLLPGAPICNFLAPQTTLNGRGFFNVNTMLGSNQPSNMPNGFVVPASDMVPHMGGHAWDPDQQPADAMSWMEPVWVRKKRFALLIFTVNIFCCNVHDLCTHLGSIAAI</sequence>